<feature type="region of interest" description="Disordered" evidence="1">
    <location>
        <begin position="193"/>
        <end position="241"/>
    </location>
</feature>
<dbReference type="EMBL" id="HBNR01055389">
    <property type="protein sequence ID" value="CAE4621732.1"/>
    <property type="molecule type" value="Transcribed_RNA"/>
</dbReference>
<name>A0A7S4RQ55_9DINO</name>
<protein>
    <submittedName>
        <fullName evidence="2">Uncharacterized protein</fullName>
    </submittedName>
</protein>
<dbReference type="AlphaFoldDB" id="A0A7S4RQ55"/>
<dbReference type="GO" id="GO:0016757">
    <property type="term" value="F:glycosyltransferase activity"/>
    <property type="evidence" value="ECO:0007669"/>
    <property type="project" value="InterPro"/>
</dbReference>
<dbReference type="InterPro" id="IPR007657">
    <property type="entry name" value="Glycosyltransferase_61"/>
</dbReference>
<proteinExistence type="predicted"/>
<gene>
    <name evidence="2" type="ORF">AMON00008_LOCUS38914</name>
</gene>
<dbReference type="PANTHER" id="PTHR20961">
    <property type="entry name" value="GLYCOSYLTRANSFERASE"/>
    <property type="match status" value="1"/>
</dbReference>
<reference evidence="2" key="1">
    <citation type="submission" date="2021-01" db="EMBL/GenBank/DDBJ databases">
        <authorList>
            <person name="Corre E."/>
            <person name="Pelletier E."/>
            <person name="Niang G."/>
            <person name="Scheremetjew M."/>
            <person name="Finn R."/>
            <person name="Kale V."/>
            <person name="Holt S."/>
            <person name="Cochrane G."/>
            <person name="Meng A."/>
            <person name="Brown T."/>
            <person name="Cohen L."/>
        </authorList>
    </citation>
    <scope>NUCLEOTIDE SEQUENCE</scope>
    <source>
        <strain evidence="2">CCMP3105</strain>
    </source>
</reference>
<organism evidence="2">
    <name type="scientific">Alexandrium monilatum</name>
    <dbReference type="NCBI Taxonomy" id="311494"/>
    <lineage>
        <taxon>Eukaryota</taxon>
        <taxon>Sar</taxon>
        <taxon>Alveolata</taxon>
        <taxon>Dinophyceae</taxon>
        <taxon>Gonyaulacales</taxon>
        <taxon>Pyrocystaceae</taxon>
        <taxon>Alexandrium</taxon>
    </lineage>
</organism>
<accession>A0A7S4RQ55</accession>
<evidence type="ECO:0000256" key="1">
    <source>
        <dbReference type="SAM" id="MobiDB-lite"/>
    </source>
</evidence>
<evidence type="ECO:0000313" key="2">
    <source>
        <dbReference type="EMBL" id="CAE4621732.1"/>
    </source>
</evidence>
<sequence>MAALAPTSLGGTLQSHPGTNACFCRGGRIRQYRRELELLVARQDVQLLTTLSRRSCPGTTWPGTSRNGTAFGARECVVGRLLELILCSHAHLLRRDLAGMLRFRVRANALMPFASPCLASGAWPVSAAEIYDNYANAVLVLGEHVAPDDDEKQGFFKKALSEADWVKRINGKFEEVAEGLRWRSRADRKSGSGKFERTAMYSKAAPADSSRVGGGGDTPCGLHGQPEQGAPETPYSPESTARRLSDSGCVWLLENACIEERSIVLFAGRNTDRGLPKTLLGCGEFGNYEFTAVEVRHPRTRRFMANASDSGGPDTLVVVPGLMSGVSLHNPFHLLHSTVPVTWQLHHPSYGLCIPRGNLDMRLAFFNAHHGKRTAHFWRIFSNPSRSPVTGEDMEQRFNVAATWRFWWGPLSERLPAPLGADSTPRCYRRVVFGRELFRTGRGGFGTPRVVEFYRRYLAEALGSRLPQDAASPAGGSPQPAAGDAEWSIFEHLRPGGPHRDFSNVQELGVKYATSFTPEGAARLEQPPLRMWRADEGSFVAADGTGPSTASGPVSKVESRVVRSQAIPGEAPKHNLQVLVVQRPKGAGRWIANMDDVIRWAEAWSHPRASLSLLIADLGGLHPAAQWQLASRTHILVGVTGAALAWAAFQPRGGVVLDLFPPASNFCTEGWGRNPVSHYGGLSRLSGIQHACMIHPAELQGPVPSGVDPEHQARVEVRERLGGLWHGQDVRLDMAKFRRLFEEGVERALGALALA</sequence>